<reference evidence="2" key="1">
    <citation type="submission" date="2016-03" db="EMBL/GenBank/DDBJ databases">
        <authorList>
            <person name="Borrel G."/>
            <person name="Mccann A."/>
            <person name="O'Toole P.W."/>
        </authorList>
    </citation>
    <scope>NUCLEOTIDE SEQUENCE</scope>
    <source>
        <strain evidence="2">183</strain>
    </source>
</reference>
<dbReference type="NCBIfam" id="TIGR02257">
    <property type="entry name" value="cobalto_cobN"/>
    <property type="match status" value="1"/>
</dbReference>
<dbReference type="GO" id="GO:0009236">
    <property type="term" value="P:cobalamin biosynthetic process"/>
    <property type="evidence" value="ECO:0007669"/>
    <property type="project" value="InterPro"/>
</dbReference>
<dbReference type="CDD" id="cd10150">
    <property type="entry name" value="CobN_like"/>
    <property type="match status" value="1"/>
</dbReference>
<gene>
    <name evidence="2" type="ORF">A3207_02270</name>
</gene>
<protein>
    <submittedName>
        <fullName evidence="2">Cobalamin biosynthesis protein CobN</fullName>
    </submittedName>
</protein>
<dbReference type="EMBL" id="LVVT01000001">
    <property type="protein sequence ID" value="TQS84872.1"/>
    <property type="molecule type" value="Genomic_DNA"/>
</dbReference>
<organism evidence="2 3">
    <name type="scientific">Candidatus Methanomassiliicoccus intestinalis</name>
    <dbReference type="NCBI Taxonomy" id="1406512"/>
    <lineage>
        <taxon>Archaea</taxon>
        <taxon>Methanobacteriati</taxon>
        <taxon>Thermoplasmatota</taxon>
        <taxon>Thermoplasmata</taxon>
        <taxon>Methanomassiliicoccales</taxon>
        <taxon>Methanomassiliicoccaceae</taxon>
        <taxon>Methanomassiliicoccus</taxon>
    </lineage>
</organism>
<dbReference type="GO" id="GO:0051116">
    <property type="term" value="F:cobaltochelatase activity"/>
    <property type="evidence" value="ECO:0007669"/>
    <property type="project" value="InterPro"/>
</dbReference>
<dbReference type="InterPro" id="IPR003672">
    <property type="entry name" value="CobN/Mg_chltase"/>
</dbReference>
<evidence type="ECO:0000259" key="1">
    <source>
        <dbReference type="Pfam" id="PF02514"/>
    </source>
</evidence>
<evidence type="ECO:0000313" key="3">
    <source>
        <dbReference type="Proteomes" id="UP000752814"/>
    </source>
</evidence>
<feature type="domain" description="CobN/magnesium chelatase" evidence="1">
    <location>
        <begin position="118"/>
        <end position="1226"/>
    </location>
</feature>
<proteinExistence type="predicted"/>
<dbReference type="Proteomes" id="UP000752814">
    <property type="component" value="Unassembled WGS sequence"/>
</dbReference>
<sequence>MKLIHISVQSSDARVMEKAAKTLRDQGINVECFCENCDVIDDNPEVYHRLVKETADADMVFIRCMGDIFRFKKFEKYEEVLKNYAGYVFIYSGSLDLMLLFRHLFKGSDDEFSLLRSFALYKGPENDVGILLWLANKLGLVDSVPEPVKQRTDGIYHPDYSKDISFEDYISNLDPNLPTAGFMFTSNLWIYNNLEHIDAMIHGLEDAGMNVIPVFFSASSMSVHGTYGSSTIFKKYLMDGEKSRVDVVVMCSSFSQLVNSRSTTGMSTPDEENFYKHLTNVPVLQALIVASEYSDYGSSAVGLDKNEISASVAWPEVDGQIITVPIAHSPPEYRKIRRNAPLPDRINHLARLAKNWAMLSRIPPSERRIAILMYQSRPDSGRIGNAAGLDVIESVCSMLKRLKLLGYSVDNIPETGKELITEILENVTNDLEWTPSEVVCEKALDLVDKKDYLQHFDKLSEFDKNSTIEHWGKPPGEIAVEKGKIIIPGLIKGNILIGYQPLRGWGEQIERIYHDPLLMSPHQYLEYYRWIQHEFKANVIVHMGTHGTLEWLPGKNVGLSSSCNPDFVLDATPHVYPYIIDDPGEGIQTKRRSEAVVIGHMNPTMARAGSYDELSEVEVPLQQYFKFKNMAAGERRTILISEIYEAAKKLDLFSDLGISADPGVDGFEPYLDKLHEYITEVKDALIRDGLHVLGRIPEGRHLDENIYSIMKVRNGSISPLREAVGDTMGYDLNHAVDFPNELSEDGRPNSEIIDYADSEVQTLLVEMRALDYNYSKCLDYVNGRYSSVSNSLIECVSFICTFLVPNLKNMGDEINNMMNAFEGKYVLPGPSGAPTRGNARILPMGRNYYGIDPDSVPNPSSWVIGKKMADQMINKYVEEKGTYPREVGFIIWATDTMKTGGDDLAYILWLMGVKPVWSKAGGQVIDLEVVPLSELKRPRIDVTVNITGLFRDTFPNLIDMIDDAVKLVSGLDESSDENYLADNLRKEILEGMKAGLTVDEARRKSSMRIFGAPPGAYGAGVNHAIETSEWKTVEDLADVYISWSSYAYGRGVHGESMKDQFVKRFSKVGVTVKNMPDREIDLLDCDDVYTYLGGMNSFVRAYGNPDAISVMGDGSNPEHLKLRNAAEECKFVFRSKILNPKYVEGLKEHGYRGAAELANVTEYLFAWDATSDIVDDWMYEQLADKFLFDNDTKEWMMDENPHALMNILNRLHEAISREMWNADQDTLEKLKQLYMQTEERLEEITDR</sequence>
<dbReference type="AlphaFoldDB" id="A0A8J8TEL5"/>
<name>A0A8J8TEL5_9ARCH</name>
<dbReference type="PANTHER" id="PTHR44119:SF7">
    <property type="entry name" value="MAGNESIUM CHELATASE SUBUNIT"/>
    <property type="match status" value="1"/>
</dbReference>
<dbReference type="PANTHER" id="PTHR44119">
    <property type="entry name" value="MAGNESIUM-CHELATASE SUBUNIT CHLH, CHLOROPLASTIC"/>
    <property type="match status" value="1"/>
</dbReference>
<accession>A0A8J8TEL5</accession>
<dbReference type="RefSeq" id="WP_048134319.1">
    <property type="nucleotide sequence ID" value="NZ_CAYAYE010000003.1"/>
</dbReference>
<evidence type="ECO:0000313" key="2">
    <source>
        <dbReference type="EMBL" id="TQS84872.1"/>
    </source>
</evidence>
<dbReference type="Pfam" id="PF02514">
    <property type="entry name" value="CobN-Mg_chel"/>
    <property type="match status" value="1"/>
</dbReference>
<dbReference type="InterPro" id="IPR011953">
    <property type="entry name" value="Cobalto_CobN"/>
</dbReference>
<comment type="caution">
    <text evidence="2">The sequence shown here is derived from an EMBL/GenBank/DDBJ whole genome shotgun (WGS) entry which is preliminary data.</text>
</comment>